<sequence length="58" mass="6105">MVSGAPGSRGTAYRQELVDVRRIDRPCAQRRAEGEEPFPGRASAARSAASRMATAAAS</sequence>
<keyword evidence="3" id="KW-1185">Reference proteome</keyword>
<protein>
    <submittedName>
        <fullName evidence="2">Uncharacterized protein</fullName>
    </submittedName>
</protein>
<dbReference type="KEGG" id="salf:SMD44_07557"/>
<dbReference type="AlphaFoldDB" id="A0A1Z1WNW2"/>
<evidence type="ECO:0000313" key="3">
    <source>
        <dbReference type="Proteomes" id="UP000195880"/>
    </source>
</evidence>
<dbReference type="Proteomes" id="UP000195880">
    <property type="component" value="Chromosome"/>
</dbReference>
<feature type="compositionally biased region" description="Low complexity" evidence="1">
    <location>
        <begin position="41"/>
        <end position="58"/>
    </location>
</feature>
<reference evidence="2 3" key="1">
    <citation type="submission" date="2017-05" db="EMBL/GenBank/DDBJ databases">
        <title>Streptomyces alboflavus Genome sequencing and assembly.</title>
        <authorList>
            <person name="Wang Y."/>
            <person name="Du B."/>
            <person name="Ding Y."/>
            <person name="Liu H."/>
            <person name="Hou Q."/>
            <person name="Liu K."/>
            <person name="Wang C."/>
            <person name="Yao L."/>
        </authorList>
    </citation>
    <scope>NUCLEOTIDE SEQUENCE [LARGE SCALE GENOMIC DNA]</scope>
    <source>
        <strain evidence="2 3">MDJK44</strain>
    </source>
</reference>
<feature type="region of interest" description="Disordered" evidence="1">
    <location>
        <begin position="28"/>
        <end position="58"/>
    </location>
</feature>
<dbReference type="EMBL" id="CP021748">
    <property type="protein sequence ID" value="ARX88070.1"/>
    <property type="molecule type" value="Genomic_DNA"/>
</dbReference>
<evidence type="ECO:0000256" key="1">
    <source>
        <dbReference type="SAM" id="MobiDB-lite"/>
    </source>
</evidence>
<proteinExistence type="predicted"/>
<accession>A0A1Z1WNW2</accession>
<evidence type="ECO:0000313" key="2">
    <source>
        <dbReference type="EMBL" id="ARX88070.1"/>
    </source>
</evidence>
<gene>
    <name evidence="2" type="ORF">SMD44_07557</name>
</gene>
<organism evidence="2 3">
    <name type="scientific">Streptomyces alboflavus</name>
    <dbReference type="NCBI Taxonomy" id="67267"/>
    <lineage>
        <taxon>Bacteria</taxon>
        <taxon>Bacillati</taxon>
        <taxon>Actinomycetota</taxon>
        <taxon>Actinomycetes</taxon>
        <taxon>Kitasatosporales</taxon>
        <taxon>Streptomycetaceae</taxon>
        <taxon>Streptomyces</taxon>
    </lineage>
</organism>
<name>A0A1Z1WNW2_9ACTN</name>